<reference evidence="1 2" key="1">
    <citation type="submission" date="2021-06" db="EMBL/GenBank/DDBJ databases">
        <title>Caerostris darwini draft genome.</title>
        <authorList>
            <person name="Kono N."/>
            <person name="Arakawa K."/>
        </authorList>
    </citation>
    <scope>NUCLEOTIDE SEQUENCE [LARGE SCALE GENOMIC DNA]</scope>
</reference>
<dbReference type="Proteomes" id="UP001054837">
    <property type="component" value="Unassembled WGS sequence"/>
</dbReference>
<accession>A0AAV4T870</accession>
<sequence length="156" mass="17596">MADLEDLLPPRYDMWLGINFQPVNINALGYTGCSSTCLLHSQDAGNEAIQANGEELESVGSPKKLKTTEMKRRLFCGRVFTKTTHFNHKLEGQLAFFPQCQRVRSALKRAPLSHLHLSPFMYRLGSDSQMNTDRAPVINYSINGSDEPRNKNPSLR</sequence>
<keyword evidence="2" id="KW-1185">Reference proteome</keyword>
<dbReference type="EMBL" id="BPLQ01009022">
    <property type="protein sequence ID" value="GIY40955.1"/>
    <property type="molecule type" value="Genomic_DNA"/>
</dbReference>
<dbReference type="AlphaFoldDB" id="A0AAV4T870"/>
<gene>
    <name evidence="1" type="ORF">CDAR_168271</name>
</gene>
<evidence type="ECO:0000313" key="2">
    <source>
        <dbReference type="Proteomes" id="UP001054837"/>
    </source>
</evidence>
<evidence type="ECO:0000313" key="1">
    <source>
        <dbReference type="EMBL" id="GIY40955.1"/>
    </source>
</evidence>
<comment type="caution">
    <text evidence="1">The sequence shown here is derived from an EMBL/GenBank/DDBJ whole genome shotgun (WGS) entry which is preliminary data.</text>
</comment>
<name>A0AAV4T870_9ARAC</name>
<organism evidence="1 2">
    <name type="scientific">Caerostris darwini</name>
    <dbReference type="NCBI Taxonomy" id="1538125"/>
    <lineage>
        <taxon>Eukaryota</taxon>
        <taxon>Metazoa</taxon>
        <taxon>Ecdysozoa</taxon>
        <taxon>Arthropoda</taxon>
        <taxon>Chelicerata</taxon>
        <taxon>Arachnida</taxon>
        <taxon>Araneae</taxon>
        <taxon>Araneomorphae</taxon>
        <taxon>Entelegynae</taxon>
        <taxon>Araneoidea</taxon>
        <taxon>Araneidae</taxon>
        <taxon>Caerostris</taxon>
    </lineage>
</organism>
<protein>
    <submittedName>
        <fullName evidence="1">Uncharacterized protein</fullName>
    </submittedName>
</protein>
<proteinExistence type="predicted"/>